<evidence type="ECO:0000256" key="3">
    <source>
        <dbReference type="ARBA" id="ARBA00023163"/>
    </source>
</evidence>
<dbReference type="PROSITE" id="PS50110">
    <property type="entry name" value="RESPONSE_REGULATORY"/>
    <property type="match status" value="1"/>
</dbReference>
<feature type="domain" description="HTH luxR-type" evidence="5">
    <location>
        <begin position="144"/>
        <end position="209"/>
    </location>
</feature>
<evidence type="ECO:0000313" key="7">
    <source>
        <dbReference type="EMBL" id="ASJ25177.1"/>
    </source>
</evidence>
<keyword evidence="4" id="KW-0597">Phosphoprotein</keyword>
<evidence type="ECO:0000256" key="4">
    <source>
        <dbReference type="PROSITE-ProRule" id="PRU00169"/>
    </source>
</evidence>
<dbReference type="CDD" id="cd06170">
    <property type="entry name" value="LuxR_C_like"/>
    <property type="match status" value="1"/>
</dbReference>
<dbReference type="PROSITE" id="PS00622">
    <property type="entry name" value="HTH_LUXR_1"/>
    <property type="match status" value="1"/>
</dbReference>
<dbReference type="Pfam" id="PF00196">
    <property type="entry name" value="GerE"/>
    <property type="match status" value="1"/>
</dbReference>
<keyword evidence="1" id="KW-0805">Transcription regulation</keyword>
<feature type="domain" description="Response regulatory" evidence="6">
    <location>
        <begin position="14"/>
        <end position="128"/>
    </location>
</feature>
<dbReference type="GO" id="GO:0003677">
    <property type="term" value="F:DNA binding"/>
    <property type="evidence" value="ECO:0007669"/>
    <property type="project" value="UniProtKB-KW"/>
</dbReference>
<dbReference type="EMBL" id="JAJAXM010000003">
    <property type="protein sequence ID" value="MCG9024816.1"/>
    <property type="molecule type" value="Genomic_DNA"/>
</dbReference>
<evidence type="ECO:0000256" key="2">
    <source>
        <dbReference type="ARBA" id="ARBA00023125"/>
    </source>
</evidence>
<dbReference type="InterPro" id="IPR036388">
    <property type="entry name" value="WH-like_DNA-bd_sf"/>
</dbReference>
<dbReference type="PRINTS" id="PR00038">
    <property type="entry name" value="HTHLUXR"/>
</dbReference>
<dbReference type="Gene3D" id="3.40.50.2300">
    <property type="match status" value="1"/>
</dbReference>
<dbReference type="Proteomes" id="UP000197424">
    <property type="component" value="Chromosome"/>
</dbReference>
<dbReference type="Pfam" id="PF00072">
    <property type="entry name" value="Response_reg"/>
    <property type="match status" value="1"/>
</dbReference>
<dbReference type="GO" id="GO:0000160">
    <property type="term" value="P:phosphorelay signal transduction system"/>
    <property type="evidence" value="ECO:0007669"/>
    <property type="project" value="InterPro"/>
</dbReference>
<keyword evidence="2" id="KW-0238">DNA-binding</keyword>
<name>A0A248LKA4_9NEIS</name>
<dbReference type="GeneID" id="75108441"/>
<dbReference type="Proteomes" id="UP001200247">
    <property type="component" value="Unassembled WGS sequence"/>
</dbReference>
<evidence type="ECO:0000313" key="9">
    <source>
        <dbReference type="Proteomes" id="UP000197424"/>
    </source>
</evidence>
<protein>
    <submittedName>
        <fullName evidence="7">Putative transcriptional regulatory protein, LuxR family</fullName>
    </submittedName>
    <submittedName>
        <fullName evidence="8">Response regulator</fullName>
    </submittedName>
</protein>
<evidence type="ECO:0000313" key="8">
    <source>
        <dbReference type="EMBL" id="MCG9024816.1"/>
    </source>
</evidence>
<keyword evidence="3" id="KW-0804">Transcription</keyword>
<dbReference type="AlphaFoldDB" id="A0A248LKA4"/>
<dbReference type="RefSeq" id="WP_012697745.1">
    <property type="nucleotide sequence ID" value="NZ_CP022115.1"/>
</dbReference>
<feature type="modified residue" description="4-aspartylphosphate" evidence="4">
    <location>
        <position position="63"/>
    </location>
</feature>
<dbReference type="PANTHER" id="PTHR44688:SF16">
    <property type="entry name" value="DNA-BINDING TRANSCRIPTIONAL ACTIVATOR DEVR_DOSR"/>
    <property type="match status" value="1"/>
</dbReference>
<sequence length="224" mass="25103">MSHPMPPRQQLDPTVYVVDDDPAVLDSVVLLLRSHGITAQPFDSARHFLQTYQPGQIACLVLDLRMPGMGGLELQHELAAADFDIPIIFLTGHGDVQQCSHAFRAGAIDFLTKPIDELALVSAVRHAVQESIRRHTKQAQTREVEERLTRLSKRELEIVRYIVDGMSSREIAHLLELSPRTVEAHRANIYDKLEVVTLADLVRLYLTALSDRKLAERLNAMASA</sequence>
<dbReference type="SMART" id="SM00448">
    <property type="entry name" value="REC"/>
    <property type="match status" value="1"/>
</dbReference>
<dbReference type="OMA" id="ADIRMDG"/>
<dbReference type="InterPro" id="IPR000792">
    <property type="entry name" value="Tscrpt_reg_LuxR_C"/>
</dbReference>
<dbReference type="SUPFAM" id="SSF46894">
    <property type="entry name" value="C-terminal effector domain of the bipartite response regulators"/>
    <property type="match status" value="1"/>
</dbReference>
<dbReference type="InterPro" id="IPR016032">
    <property type="entry name" value="Sig_transdc_resp-reg_C-effctor"/>
</dbReference>
<dbReference type="PROSITE" id="PS50043">
    <property type="entry name" value="HTH_LUXR_2"/>
    <property type="match status" value="1"/>
</dbReference>
<dbReference type="InterPro" id="IPR011006">
    <property type="entry name" value="CheY-like_superfamily"/>
</dbReference>
<organism evidence="7 9">
    <name type="scientific">Laribacter hongkongensis</name>
    <dbReference type="NCBI Taxonomy" id="168471"/>
    <lineage>
        <taxon>Bacteria</taxon>
        <taxon>Pseudomonadati</taxon>
        <taxon>Pseudomonadota</taxon>
        <taxon>Betaproteobacteria</taxon>
        <taxon>Neisseriales</taxon>
        <taxon>Aquaspirillaceae</taxon>
        <taxon>Laribacter</taxon>
    </lineage>
</organism>
<reference evidence="9" key="2">
    <citation type="submission" date="2017-06" db="EMBL/GenBank/DDBJ databases">
        <title>Whole genome sequence of Laribacter hongkongensis LHGZ1.</title>
        <authorList>
            <person name="Chen D."/>
            <person name="Wu H."/>
            <person name="Chen J."/>
        </authorList>
    </citation>
    <scope>NUCLEOTIDE SEQUENCE [LARGE SCALE GENOMIC DNA]</scope>
    <source>
        <strain evidence="9">LHGZ1</strain>
    </source>
</reference>
<proteinExistence type="predicted"/>
<dbReference type="PANTHER" id="PTHR44688">
    <property type="entry name" value="DNA-BINDING TRANSCRIPTIONAL ACTIVATOR DEVR_DOSR"/>
    <property type="match status" value="1"/>
</dbReference>
<dbReference type="EMBL" id="CP022115">
    <property type="protein sequence ID" value="ASJ25177.1"/>
    <property type="molecule type" value="Genomic_DNA"/>
</dbReference>
<dbReference type="Gene3D" id="1.10.10.10">
    <property type="entry name" value="Winged helix-like DNA-binding domain superfamily/Winged helix DNA-binding domain"/>
    <property type="match status" value="1"/>
</dbReference>
<dbReference type="InterPro" id="IPR001789">
    <property type="entry name" value="Sig_transdc_resp-reg_receiver"/>
</dbReference>
<reference evidence="7" key="3">
    <citation type="submission" date="2017-06" db="EMBL/GenBank/DDBJ databases">
        <authorList>
            <person name="Kim H.J."/>
            <person name="Triplett B.A."/>
        </authorList>
    </citation>
    <scope>NUCLEOTIDE SEQUENCE</scope>
    <source>
        <strain evidence="7">HLGZ1</strain>
    </source>
</reference>
<gene>
    <name evidence="8" type="ORF">LH440_02625</name>
    <name evidence="7" type="ORF">LHGZ1_2346</name>
</gene>
<evidence type="ECO:0000259" key="5">
    <source>
        <dbReference type="PROSITE" id="PS50043"/>
    </source>
</evidence>
<evidence type="ECO:0000256" key="1">
    <source>
        <dbReference type="ARBA" id="ARBA00023015"/>
    </source>
</evidence>
<dbReference type="GO" id="GO:0006355">
    <property type="term" value="P:regulation of DNA-templated transcription"/>
    <property type="evidence" value="ECO:0007669"/>
    <property type="project" value="InterPro"/>
</dbReference>
<dbReference type="SMART" id="SM00421">
    <property type="entry name" value="HTH_LUXR"/>
    <property type="match status" value="1"/>
</dbReference>
<evidence type="ECO:0000313" key="10">
    <source>
        <dbReference type="Proteomes" id="UP001200247"/>
    </source>
</evidence>
<reference evidence="7" key="1">
    <citation type="journal article" date="2017" name="J. Antimicrob. Chemother.">
        <title>Emergence and genomic analysis of MDR Laribacter hongkongensis strain HLGZ1 from Guangzhou, China.</title>
        <authorList>
            <person name="Wu H.K."/>
            <person name="Chen J.H."/>
            <person name="Yang L."/>
            <person name="Li A.R."/>
            <person name="Su D.H."/>
            <person name="Lin Y.P."/>
            <person name="Chen D.Q."/>
        </authorList>
    </citation>
    <scope>NUCLEOTIDE SEQUENCE</scope>
    <source>
        <strain evidence="7">HLGZ1</strain>
    </source>
</reference>
<dbReference type="CDD" id="cd17537">
    <property type="entry name" value="REC_FixJ"/>
    <property type="match status" value="1"/>
</dbReference>
<dbReference type="SUPFAM" id="SSF52172">
    <property type="entry name" value="CheY-like"/>
    <property type="match status" value="1"/>
</dbReference>
<evidence type="ECO:0000259" key="6">
    <source>
        <dbReference type="PROSITE" id="PS50110"/>
    </source>
</evidence>
<reference evidence="8 10" key="4">
    <citation type="submission" date="2021-10" db="EMBL/GenBank/DDBJ databases">
        <title>Whole-genome sequencing analysis of Laribacter hongkongensis: virulence gene profiles, carbohydrate-active enzyme prediction, and antimicrobial resistance characterization.</title>
        <authorList>
            <person name="Yuan P."/>
            <person name="Zhan Y."/>
            <person name="Chen D."/>
        </authorList>
    </citation>
    <scope>NUCLEOTIDE SEQUENCE [LARGE SCALE GENOMIC DNA]</scope>
    <source>
        <strain evidence="8 10">W67</strain>
    </source>
</reference>
<accession>A0A248LKA4</accession>